<evidence type="ECO:0000256" key="6">
    <source>
        <dbReference type="ARBA" id="ARBA00022525"/>
    </source>
</evidence>
<evidence type="ECO:0000313" key="25">
    <source>
        <dbReference type="EMBL" id="PON83570.1"/>
    </source>
</evidence>
<evidence type="ECO:0000256" key="12">
    <source>
        <dbReference type="ARBA" id="ARBA00023002"/>
    </source>
</evidence>
<dbReference type="PROSITE" id="PS00436">
    <property type="entry name" value="PEROXIDASE_2"/>
    <property type="match status" value="1"/>
</dbReference>
<feature type="compositionally biased region" description="Polar residues" evidence="22">
    <location>
        <begin position="53"/>
        <end position="77"/>
    </location>
</feature>
<feature type="active site" description="Proton acceptor" evidence="17">
    <location>
        <position position="169"/>
    </location>
</feature>
<dbReference type="FunCoup" id="A0A2P5EDH4">
    <property type="interactions" value="328"/>
</dbReference>
<dbReference type="AlphaFoldDB" id="A0A2P5EDH4"/>
<evidence type="ECO:0000256" key="20">
    <source>
        <dbReference type="PIRSR" id="PIRSR600823-4"/>
    </source>
</evidence>
<evidence type="ECO:0000256" key="14">
    <source>
        <dbReference type="ARBA" id="ARBA00023157"/>
    </source>
</evidence>
<comment type="caution">
    <text evidence="25">The sequence shown here is derived from an EMBL/GenBank/DDBJ whole genome shotgun (WGS) entry which is preliminary data.</text>
</comment>
<keyword evidence="13 19" id="KW-0408">Iron</keyword>
<dbReference type="GO" id="GO:0006979">
    <property type="term" value="P:response to oxidative stress"/>
    <property type="evidence" value="ECO:0007669"/>
    <property type="project" value="InterPro"/>
</dbReference>
<evidence type="ECO:0000256" key="23">
    <source>
        <dbReference type="SAM" id="SignalP"/>
    </source>
</evidence>
<feature type="binding site" evidence="19">
    <location>
        <position position="170"/>
    </location>
    <ligand>
        <name>Ca(2+)</name>
        <dbReference type="ChEBI" id="CHEBI:29108"/>
        <label>1</label>
    </ligand>
</feature>
<keyword evidence="11 19" id="KW-0106">Calcium</keyword>
<evidence type="ECO:0000313" key="26">
    <source>
        <dbReference type="Proteomes" id="UP000237000"/>
    </source>
</evidence>
<evidence type="ECO:0000256" key="19">
    <source>
        <dbReference type="PIRSR" id="PIRSR600823-3"/>
    </source>
</evidence>
<feature type="compositionally biased region" description="Basic and acidic residues" evidence="22">
    <location>
        <begin position="79"/>
        <end position="99"/>
    </location>
</feature>
<keyword evidence="14 21" id="KW-1015">Disulfide bond</keyword>
<feature type="chain" id="PRO_5015146258" description="peroxidase" evidence="23">
    <location>
        <begin position="22"/>
        <end position="429"/>
    </location>
</feature>
<feature type="binding site" evidence="19">
    <location>
        <position position="342"/>
    </location>
    <ligand>
        <name>Ca(2+)</name>
        <dbReference type="ChEBI" id="CHEBI:29108"/>
        <label>2</label>
    </ligand>
</feature>
<dbReference type="PROSITE" id="PS50873">
    <property type="entry name" value="PEROXIDASE_4"/>
    <property type="match status" value="1"/>
</dbReference>
<comment type="function">
    <text evidence="2">Removal of H(2)O(2), oxidation of toxic reductants, biosynthesis and degradation of lignin, suberization, auxin catabolism, response to environmental stresses such as wounding, pathogen attack and oxidative stress. These functions might be dependent on each isozyme/isoform in each plant tissue.</text>
</comment>
<protein>
    <recommendedName>
        <fullName evidence="5">peroxidase</fullName>
        <ecNumber evidence="5">1.11.1.7</ecNumber>
    </recommendedName>
</protein>
<dbReference type="EC" id="1.11.1.7" evidence="5"/>
<dbReference type="InterPro" id="IPR033905">
    <property type="entry name" value="Secretory_peroxidase"/>
</dbReference>
<evidence type="ECO:0000256" key="16">
    <source>
        <dbReference type="ARBA" id="ARBA00023324"/>
    </source>
</evidence>
<keyword evidence="16" id="KW-0376">Hydrogen peroxide</keyword>
<feature type="site" description="Transition state stabilizer" evidence="20">
    <location>
        <position position="165"/>
    </location>
</feature>
<evidence type="ECO:0000256" key="17">
    <source>
        <dbReference type="PIRSR" id="PIRSR600823-1"/>
    </source>
</evidence>
<dbReference type="InterPro" id="IPR010255">
    <property type="entry name" value="Haem_peroxidase_sf"/>
</dbReference>
<feature type="binding site" evidence="19">
    <location>
        <position position="293"/>
    </location>
    <ligand>
        <name>Ca(2+)</name>
        <dbReference type="ChEBI" id="CHEBI:29108"/>
        <label>2</label>
    </ligand>
</feature>
<feature type="disulfide bond" evidence="21">
    <location>
        <begin position="299"/>
        <end position="331"/>
    </location>
</feature>
<organism evidence="25 26">
    <name type="scientific">Trema orientale</name>
    <name type="common">Charcoal tree</name>
    <name type="synonym">Celtis orientalis</name>
    <dbReference type="NCBI Taxonomy" id="63057"/>
    <lineage>
        <taxon>Eukaryota</taxon>
        <taxon>Viridiplantae</taxon>
        <taxon>Streptophyta</taxon>
        <taxon>Embryophyta</taxon>
        <taxon>Tracheophyta</taxon>
        <taxon>Spermatophyta</taxon>
        <taxon>Magnoliopsida</taxon>
        <taxon>eudicotyledons</taxon>
        <taxon>Gunneridae</taxon>
        <taxon>Pentapetalae</taxon>
        <taxon>rosids</taxon>
        <taxon>fabids</taxon>
        <taxon>Rosales</taxon>
        <taxon>Cannabaceae</taxon>
        <taxon>Trema</taxon>
    </lineage>
</organism>
<comment type="cofactor">
    <cofactor evidence="19">
        <name>Ca(2+)</name>
        <dbReference type="ChEBI" id="CHEBI:29108"/>
    </cofactor>
    <text evidence="19">Binds 2 calcium ions per subunit.</text>
</comment>
<dbReference type="PRINTS" id="PR00458">
    <property type="entry name" value="PEROXIDASE"/>
</dbReference>
<dbReference type="InterPro" id="IPR019794">
    <property type="entry name" value="Peroxidases_AS"/>
</dbReference>
<feature type="binding site" evidence="19">
    <location>
        <position position="173"/>
    </location>
    <ligand>
        <name>Ca(2+)</name>
        <dbReference type="ChEBI" id="CHEBI:29108"/>
        <label>1</label>
    </ligand>
</feature>
<keyword evidence="10 23" id="KW-0732">Signal</keyword>
<dbReference type="Pfam" id="PF00141">
    <property type="entry name" value="peroxidase"/>
    <property type="match status" value="1"/>
</dbReference>
<dbReference type="Gene3D" id="1.10.420.10">
    <property type="entry name" value="Peroxidase, domain 2"/>
    <property type="match status" value="1"/>
</dbReference>
<evidence type="ECO:0000256" key="5">
    <source>
        <dbReference type="ARBA" id="ARBA00012313"/>
    </source>
</evidence>
<feature type="binding site" evidence="19">
    <location>
        <position position="350"/>
    </location>
    <ligand>
        <name>Ca(2+)</name>
        <dbReference type="ChEBI" id="CHEBI:29108"/>
        <label>2</label>
    </ligand>
</feature>
<evidence type="ECO:0000256" key="21">
    <source>
        <dbReference type="PIRSR" id="PIRSR600823-5"/>
    </source>
</evidence>
<keyword evidence="26" id="KW-1185">Reference proteome</keyword>
<feature type="binding site" evidence="19">
    <location>
        <position position="175"/>
    </location>
    <ligand>
        <name>Ca(2+)</name>
        <dbReference type="ChEBI" id="CHEBI:29108"/>
        <label>1</label>
    </ligand>
</feature>
<comment type="cofactor">
    <cofactor evidence="19">
        <name>heme b</name>
        <dbReference type="ChEBI" id="CHEBI:60344"/>
    </cofactor>
    <text evidence="19">Binds 1 heme b (iron(II)-protoporphyrin IX) group per subunit.</text>
</comment>
<accession>A0A2P5EDH4</accession>
<evidence type="ECO:0000256" key="9">
    <source>
        <dbReference type="ARBA" id="ARBA00022723"/>
    </source>
</evidence>
<feature type="binding site" evidence="19">
    <location>
        <position position="177"/>
    </location>
    <ligand>
        <name>Ca(2+)</name>
        <dbReference type="ChEBI" id="CHEBI:29108"/>
        <label>1</label>
    </ligand>
</feature>
<evidence type="ECO:0000256" key="3">
    <source>
        <dbReference type="ARBA" id="ARBA00004613"/>
    </source>
</evidence>
<dbReference type="GO" id="GO:0042744">
    <property type="term" value="P:hydrogen peroxide catabolic process"/>
    <property type="evidence" value="ECO:0007669"/>
    <property type="project" value="UniProtKB-KW"/>
</dbReference>
<evidence type="ECO:0000256" key="11">
    <source>
        <dbReference type="ARBA" id="ARBA00022837"/>
    </source>
</evidence>
<feature type="binding site" evidence="18">
    <location>
        <position position="262"/>
    </location>
    <ligand>
        <name>substrate</name>
    </ligand>
</feature>
<keyword evidence="15" id="KW-0325">Glycoprotein</keyword>
<feature type="binding site" evidence="19">
    <location>
        <position position="345"/>
    </location>
    <ligand>
        <name>Ca(2+)</name>
        <dbReference type="ChEBI" id="CHEBI:29108"/>
        <label>2</label>
    </ligand>
</feature>
<comment type="subcellular location">
    <subcellularLocation>
        <location evidence="3">Secreted</location>
    </subcellularLocation>
</comment>
<evidence type="ECO:0000256" key="2">
    <source>
        <dbReference type="ARBA" id="ARBA00002322"/>
    </source>
</evidence>
<dbReference type="GO" id="GO:0020037">
    <property type="term" value="F:heme binding"/>
    <property type="evidence" value="ECO:0007669"/>
    <property type="project" value="InterPro"/>
</dbReference>
<feature type="disulfide bond" evidence="21">
    <location>
        <begin position="171"/>
        <end position="176"/>
    </location>
</feature>
<evidence type="ECO:0000256" key="22">
    <source>
        <dbReference type="SAM" id="MobiDB-lite"/>
    </source>
</evidence>
<feature type="binding site" description="axial binding residue" evidence="19">
    <location>
        <position position="292"/>
    </location>
    <ligand>
        <name>heme b</name>
        <dbReference type="ChEBI" id="CHEBI:60344"/>
    </ligand>
    <ligandPart>
        <name>Fe</name>
        <dbReference type="ChEBI" id="CHEBI:18248"/>
    </ligandPart>
</feature>
<dbReference type="CDD" id="cd00693">
    <property type="entry name" value="secretory_peroxidase"/>
    <property type="match status" value="1"/>
</dbReference>
<keyword evidence="7 25" id="KW-0575">Peroxidase</keyword>
<keyword evidence="9 19" id="KW-0479">Metal-binding</keyword>
<dbReference type="PRINTS" id="PR00461">
    <property type="entry name" value="PLPEROXIDASE"/>
</dbReference>
<dbReference type="OrthoDB" id="2113341at2759"/>
<feature type="region of interest" description="Disordered" evidence="22">
    <location>
        <begin position="51"/>
        <end position="99"/>
    </location>
</feature>
<dbReference type="PROSITE" id="PS00435">
    <property type="entry name" value="PEROXIDASE_1"/>
    <property type="match status" value="1"/>
</dbReference>
<proteinExistence type="inferred from homology"/>
<dbReference type="PANTHER" id="PTHR31235">
    <property type="entry name" value="PEROXIDASE 25-RELATED"/>
    <property type="match status" value="1"/>
</dbReference>
<evidence type="ECO:0000256" key="10">
    <source>
        <dbReference type="ARBA" id="ARBA00022729"/>
    </source>
</evidence>
<name>A0A2P5EDH4_TREOI</name>
<dbReference type="InParanoid" id="A0A2P5EDH4"/>
<keyword evidence="6" id="KW-0964">Secreted</keyword>
<evidence type="ECO:0000256" key="13">
    <source>
        <dbReference type="ARBA" id="ARBA00023004"/>
    </source>
</evidence>
<feature type="disulfide bond" evidence="21">
    <location>
        <begin position="138"/>
        <end position="214"/>
    </location>
</feature>
<dbReference type="EMBL" id="JXTC01000176">
    <property type="protein sequence ID" value="PON83570.1"/>
    <property type="molecule type" value="Genomic_DNA"/>
</dbReference>
<comment type="similarity">
    <text evidence="4">Belongs to the peroxidase family. Ascorbate peroxidase subfamily.</text>
</comment>
<reference evidence="26" key="1">
    <citation type="submission" date="2016-06" db="EMBL/GenBank/DDBJ databases">
        <title>Parallel loss of symbiosis genes in relatives of nitrogen-fixing non-legume Parasponia.</title>
        <authorList>
            <person name="Van Velzen R."/>
            <person name="Holmer R."/>
            <person name="Bu F."/>
            <person name="Rutten L."/>
            <person name="Van Zeijl A."/>
            <person name="Liu W."/>
            <person name="Santuari L."/>
            <person name="Cao Q."/>
            <person name="Sharma T."/>
            <person name="Shen D."/>
            <person name="Roswanjaya Y."/>
            <person name="Wardhani T."/>
            <person name="Kalhor M.S."/>
            <person name="Jansen J."/>
            <person name="Van den Hoogen J."/>
            <person name="Gungor B."/>
            <person name="Hartog M."/>
            <person name="Hontelez J."/>
            <person name="Verver J."/>
            <person name="Yang W.-C."/>
            <person name="Schijlen E."/>
            <person name="Repin R."/>
            <person name="Schilthuizen M."/>
            <person name="Schranz E."/>
            <person name="Heidstra R."/>
            <person name="Miyata K."/>
            <person name="Fedorova E."/>
            <person name="Kohlen W."/>
            <person name="Bisseling T."/>
            <person name="Smit S."/>
            <person name="Geurts R."/>
        </authorList>
    </citation>
    <scope>NUCLEOTIDE SEQUENCE [LARGE SCALE GENOMIC DNA]</scope>
    <source>
        <strain evidence="26">cv. RG33-2</strain>
    </source>
</reference>
<comment type="catalytic activity">
    <reaction evidence="1">
        <text>2 a phenolic donor + H2O2 = 2 a phenolic radical donor + 2 H2O</text>
        <dbReference type="Rhea" id="RHEA:56136"/>
        <dbReference type="ChEBI" id="CHEBI:15377"/>
        <dbReference type="ChEBI" id="CHEBI:16240"/>
        <dbReference type="ChEBI" id="CHEBI:139520"/>
        <dbReference type="ChEBI" id="CHEBI:139521"/>
        <dbReference type="EC" id="1.11.1.7"/>
    </reaction>
</comment>
<dbReference type="Proteomes" id="UP000237000">
    <property type="component" value="Unassembled WGS sequence"/>
</dbReference>
<evidence type="ECO:0000256" key="8">
    <source>
        <dbReference type="ARBA" id="ARBA00022617"/>
    </source>
</evidence>
<keyword evidence="8" id="KW-0349">Heme</keyword>
<feature type="domain" description="Plant heme peroxidase family profile" evidence="24">
    <location>
        <begin position="128"/>
        <end position="426"/>
    </location>
</feature>
<dbReference type="InterPro" id="IPR019793">
    <property type="entry name" value="Peroxidases_heam-ligand_BS"/>
</dbReference>
<keyword evidence="12" id="KW-0560">Oxidoreductase</keyword>
<evidence type="ECO:0000256" key="7">
    <source>
        <dbReference type="ARBA" id="ARBA00022559"/>
    </source>
</evidence>
<feature type="signal peptide" evidence="23">
    <location>
        <begin position="1"/>
        <end position="21"/>
    </location>
</feature>
<feature type="binding site" evidence="19">
    <location>
        <position position="188"/>
    </location>
    <ligand>
        <name>Ca(2+)</name>
        <dbReference type="ChEBI" id="CHEBI:29108"/>
        <label>1</label>
    </ligand>
</feature>
<dbReference type="FunFam" id="1.10.520.10:FF:000006">
    <property type="entry name" value="Peroxidase"/>
    <property type="match status" value="1"/>
</dbReference>
<evidence type="ECO:0000256" key="1">
    <source>
        <dbReference type="ARBA" id="ARBA00000189"/>
    </source>
</evidence>
<dbReference type="GO" id="GO:0140825">
    <property type="term" value="F:lactoperoxidase activity"/>
    <property type="evidence" value="ECO:0007669"/>
    <property type="project" value="UniProtKB-EC"/>
</dbReference>
<dbReference type="STRING" id="63057.A0A2P5EDH4"/>
<feature type="disulfide bond" evidence="21">
    <location>
        <begin position="220"/>
        <end position="422"/>
    </location>
</feature>
<gene>
    <name evidence="25" type="ORF">TorRG33x02_206220</name>
</gene>
<dbReference type="InterPro" id="IPR000823">
    <property type="entry name" value="Peroxidase_pln"/>
</dbReference>
<dbReference type="InterPro" id="IPR002016">
    <property type="entry name" value="Haem_peroxidase"/>
</dbReference>
<sequence length="429" mass="48564">MNPSMFFAVFLLGIQLVSVSSAHYEPATYSREQQEVPASSYNNIYVPREQGEVPTTSSSTNYVPKEQQQVPSSSSYKNDYPEDHNDDQHQDSPHDDHDQTLEGVFTLTVPTFLSEYYAKKPSEDDHYSLSSYHYYQSCPEFEYIVSGKVKEWVGKDKTLAAALLRLHFHDCAVRGCDASILLNHEGSERTASPSKTLRGFEVIDDIKSELEKKCPREVSCADILTAAARDATVEAGGQYWTVDYGRKDGLVSDAKEAESLVPMGRESITDLIEFFQSLGLEVDDLVVLSGAHTIGKSSCESIQYRLFNYSETKSLDSTINPKYADYLQRKCRWATDNYVELDAETPTKFDNEYFVNLIYRKTGLLSTDQLLYSDQRTSNIVKTLATNDRSNTFYQQFKKSMKNLGNVRVLTGPNKGEIRANCNFVNPRY</sequence>
<dbReference type="FunFam" id="1.10.420.10:FF:000001">
    <property type="entry name" value="Peroxidase"/>
    <property type="match status" value="1"/>
</dbReference>
<evidence type="ECO:0000256" key="15">
    <source>
        <dbReference type="ARBA" id="ARBA00023180"/>
    </source>
</evidence>
<feature type="binding site" evidence="19">
    <location>
        <position position="179"/>
    </location>
    <ligand>
        <name>Ca(2+)</name>
        <dbReference type="ChEBI" id="CHEBI:29108"/>
        <label>1</label>
    </ligand>
</feature>
<dbReference type="SUPFAM" id="SSF48113">
    <property type="entry name" value="Heme-dependent peroxidases"/>
    <property type="match status" value="1"/>
</dbReference>
<dbReference type="GO" id="GO:0046872">
    <property type="term" value="F:metal ion binding"/>
    <property type="evidence" value="ECO:0007669"/>
    <property type="project" value="UniProtKB-KW"/>
</dbReference>
<evidence type="ECO:0000256" key="4">
    <source>
        <dbReference type="ARBA" id="ARBA00006873"/>
    </source>
</evidence>
<dbReference type="Gene3D" id="1.10.520.10">
    <property type="match status" value="1"/>
</dbReference>
<evidence type="ECO:0000259" key="24">
    <source>
        <dbReference type="PROSITE" id="PS50873"/>
    </source>
</evidence>
<dbReference type="GO" id="GO:0005576">
    <property type="term" value="C:extracellular region"/>
    <property type="evidence" value="ECO:0007669"/>
    <property type="project" value="UniProtKB-SubCell"/>
</dbReference>
<evidence type="ECO:0000256" key="18">
    <source>
        <dbReference type="PIRSR" id="PIRSR600823-2"/>
    </source>
</evidence>